<evidence type="ECO:0000256" key="1">
    <source>
        <dbReference type="ARBA" id="ARBA00022605"/>
    </source>
</evidence>
<reference evidence="11 12" key="1">
    <citation type="submission" date="2016-07" db="EMBL/GenBank/DDBJ databases">
        <title>Draft Genome Sequence of Methylophaga muralis Bur 1.</title>
        <authorList>
            <person name="Vasilenko O.V."/>
            <person name="Doronina N.V."/>
            <person name="Shmareva M.N."/>
            <person name="Tarlachkov S.V."/>
            <person name="Mustakhimov I."/>
            <person name="Trotsenko Y.A."/>
        </authorList>
    </citation>
    <scope>NUCLEOTIDE SEQUENCE [LARGE SCALE GENOMIC DNA]</scope>
    <source>
        <strain evidence="11 12">Bur 1</strain>
    </source>
</reference>
<evidence type="ECO:0000256" key="6">
    <source>
        <dbReference type="ARBA" id="ARBA00022840"/>
    </source>
</evidence>
<dbReference type="SUPFAM" id="SSF56112">
    <property type="entry name" value="Protein kinase-like (PK-like)"/>
    <property type="match status" value="1"/>
</dbReference>
<dbReference type="PATRIC" id="fig|291169.3.peg.2337"/>
<dbReference type="HAMAP" id="MF_00301">
    <property type="entry name" value="Homoser_kinase_2"/>
    <property type="match status" value="1"/>
</dbReference>
<dbReference type="Proteomes" id="UP000094379">
    <property type="component" value="Unassembled WGS sequence"/>
</dbReference>
<name>A0A1E3GPH2_9GAMM</name>
<evidence type="ECO:0000259" key="10">
    <source>
        <dbReference type="Pfam" id="PF01636"/>
    </source>
</evidence>
<dbReference type="InterPro" id="IPR050249">
    <property type="entry name" value="Pseudomonas-type_ThrB"/>
</dbReference>
<keyword evidence="2 8" id="KW-0808">Transferase</keyword>
<dbReference type="PANTHER" id="PTHR21064:SF6">
    <property type="entry name" value="AMINOGLYCOSIDE PHOSPHOTRANSFERASE DOMAIN-CONTAINING PROTEIN"/>
    <property type="match status" value="1"/>
</dbReference>
<dbReference type="InterPro" id="IPR002575">
    <property type="entry name" value="Aminoglycoside_PTrfase"/>
</dbReference>
<evidence type="ECO:0000256" key="4">
    <source>
        <dbReference type="ARBA" id="ARBA00022741"/>
    </source>
</evidence>
<protein>
    <recommendedName>
        <fullName evidence="8 9">Homoserine kinase</fullName>
        <shortName evidence="8">HK</shortName>
        <shortName evidence="8">HSK</shortName>
        <ecNumber evidence="8 9">2.7.1.39</ecNumber>
    </recommendedName>
</protein>
<comment type="catalytic activity">
    <reaction evidence="8">
        <text>L-homoserine + ATP = O-phospho-L-homoserine + ADP + H(+)</text>
        <dbReference type="Rhea" id="RHEA:13985"/>
        <dbReference type="ChEBI" id="CHEBI:15378"/>
        <dbReference type="ChEBI" id="CHEBI:30616"/>
        <dbReference type="ChEBI" id="CHEBI:57476"/>
        <dbReference type="ChEBI" id="CHEBI:57590"/>
        <dbReference type="ChEBI" id="CHEBI:456216"/>
        <dbReference type="EC" id="2.7.1.39"/>
    </reaction>
</comment>
<dbReference type="GO" id="GO:0009088">
    <property type="term" value="P:threonine biosynthetic process"/>
    <property type="evidence" value="ECO:0007669"/>
    <property type="project" value="UniProtKB-UniRule"/>
</dbReference>
<dbReference type="Pfam" id="PF01636">
    <property type="entry name" value="APH"/>
    <property type="match status" value="1"/>
</dbReference>
<evidence type="ECO:0000313" key="12">
    <source>
        <dbReference type="Proteomes" id="UP000094379"/>
    </source>
</evidence>
<accession>A0A1E3GPH2</accession>
<comment type="pathway">
    <text evidence="8">Amino-acid biosynthesis; L-threonine biosynthesis; L-threonine from L-aspartate: step 4/5.</text>
</comment>
<comment type="caution">
    <text evidence="11">The sequence shown here is derived from an EMBL/GenBank/DDBJ whole genome shotgun (WGS) entry which is preliminary data.</text>
</comment>
<keyword evidence="3 8" id="KW-0791">Threonine biosynthesis</keyword>
<dbReference type="PANTHER" id="PTHR21064">
    <property type="entry name" value="AMINOGLYCOSIDE PHOSPHOTRANSFERASE DOMAIN-CONTAINING PROTEIN-RELATED"/>
    <property type="match status" value="1"/>
</dbReference>
<organism evidence="11 12">
    <name type="scientific">Methylophaga muralis</name>
    <dbReference type="NCBI Taxonomy" id="291169"/>
    <lineage>
        <taxon>Bacteria</taxon>
        <taxon>Pseudomonadati</taxon>
        <taxon>Pseudomonadota</taxon>
        <taxon>Gammaproteobacteria</taxon>
        <taxon>Thiotrichales</taxon>
        <taxon>Piscirickettsiaceae</taxon>
        <taxon>Methylophaga</taxon>
    </lineage>
</organism>
<dbReference type="InterPro" id="IPR005280">
    <property type="entry name" value="Homoserine_kinase_II"/>
</dbReference>
<dbReference type="NCBIfam" id="NF003558">
    <property type="entry name" value="PRK05231.1"/>
    <property type="match status" value="1"/>
</dbReference>
<keyword evidence="12" id="KW-1185">Reference proteome</keyword>
<evidence type="ECO:0000256" key="5">
    <source>
        <dbReference type="ARBA" id="ARBA00022777"/>
    </source>
</evidence>
<dbReference type="UniPathway" id="UPA00050">
    <property type="reaction ID" value="UER00064"/>
</dbReference>
<evidence type="ECO:0000256" key="9">
    <source>
        <dbReference type="NCBIfam" id="TIGR00938"/>
    </source>
</evidence>
<dbReference type="GO" id="GO:0005524">
    <property type="term" value="F:ATP binding"/>
    <property type="evidence" value="ECO:0007669"/>
    <property type="project" value="UniProtKB-KW"/>
</dbReference>
<dbReference type="AlphaFoldDB" id="A0A1E3GPH2"/>
<sequence>MSVYTEVGRDELIAFIGEYAVGNLIDYQGISAGIENTNYFVTTDQGEFVLTLFEQHEFAELDYFLEVMTFFFKHGIPSAHPAEDKQGNYLKSLCGRPAALVMRLAGHTVDQLATLGQCEAIGDMLAQMHLVGEKFKHRRATQRGAEWRESMAETLLPHMSAEQAEMLKAELDFQQHYSDLELPWGVTHSDLFRDNALFIDDELQGIIDFYFACDEFLIYDLAVAVNDWCVNEQGLIDNERYQCLMNAYLQRRQLNEAEQSNWNLVCRAAALRFWLSRLQDQLFPREGEMTQIKNPDAFLKILQQHRHNPLSLNTLQNA</sequence>
<keyword evidence="5 8" id="KW-0418">Kinase</keyword>
<evidence type="ECO:0000256" key="7">
    <source>
        <dbReference type="ARBA" id="ARBA00038240"/>
    </source>
</evidence>
<evidence type="ECO:0000313" key="11">
    <source>
        <dbReference type="EMBL" id="ODN65953.1"/>
    </source>
</evidence>
<dbReference type="RefSeq" id="WP_069296715.1">
    <property type="nucleotide sequence ID" value="NZ_MCRI01000033.1"/>
</dbReference>
<evidence type="ECO:0000256" key="8">
    <source>
        <dbReference type="HAMAP-Rule" id="MF_00301"/>
    </source>
</evidence>
<dbReference type="EMBL" id="MCRI01000033">
    <property type="protein sequence ID" value="ODN65953.1"/>
    <property type="molecule type" value="Genomic_DNA"/>
</dbReference>
<gene>
    <name evidence="8 11" type="primary">thrB</name>
    <name evidence="11" type="ORF">A9E74_02321</name>
</gene>
<dbReference type="Gene3D" id="3.90.1200.10">
    <property type="match status" value="1"/>
</dbReference>
<dbReference type="NCBIfam" id="TIGR00938">
    <property type="entry name" value="thrB_alt"/>
    <property type="match status" value="1"/>
</dbReference>
<dbReference type="EC" id="2.7.1.39" evidence="8 9"/>
<dbReference type="GO" id="GO:0004413">
    <property type="term" value="F:homoserine kinase activity"/>
    <property type="evidence" value="ECO:0007669"/>
    <property type="project" value="UniProtKB-UniRule"/>
</dbReference>
<dbReference type="InterPro" id="IPR011009">
    <property type="entry name" value="Kinase-like_dom_sf"/>
</dbReference>
<keyword evidence="4 8" id="KW-0547">Nucleotide-binding</keyword>
<keyword evidence="1 8" id="KW-0028">Amino-acid biosynthesis</keyword>
<dbReference type="Gene3D" id="3.30.200.20">
    <property type="entry name" value="Phosphorylase Kinase, domain 1"/>
    <property type="match status" value="1"/>
</dbReference>
<dbReference type="CDD" id="cd05153">
    <property type="entry name" value="HomoserineK_II"/>
    <property type="match status" value="1"/>
</dbReference>
<comment type="similarity">
    <text evidence="7 8">Belongs to the pseudomonas-type ThrB family.</text>
</comment>
<evidence type="ECO:0000256" key="2">
    <source>
        <dbReference type="ARBA" id="ARBA00022679"/>
    </source>
</evidence>
<keyword evidence="6 8" id="KW-0067">ATP-binding</keyword>
<feature type="domain" description="Aminoglycoside phosphotransferase" evidence="10">
    <location>
        <begin position="27"/>
        <end position="237"/>
    </location>
</feature>
<proteinExistence type="inferred from homology"/>
<dbReference type="STRING" id="291169.A9E74_02321"/>
<evidence type="ECO:0000256" key="3">
    <source>
        <dbReference type="ARBA" id="ARBA00022697"/>
    </source>
</evidence>